<dbReference type="InterPro" id="IPR002937">
    <property type="entry name" value="Amino_oxidase"/>
</dbReference>
<proteinExistence type="predicted"/>
<gene>
    <name evidence="2" type="ORF">V6X73_06625</name>
</gene>
<comment type="caution">
    <text evidence="2">The sequence shown here is derived from an EMBL/GenBank/DDBJ whole genome shotgun (WGS) entry which is preliminary data.</text>
</comment>
<feature type="domain" description="Amine oxidase" evidence="1">
    <location>
        <begin position="15"/>
        <end position="434"/>
    </location>
</feature>
<dbReference type="Proteomes" id="UP001556709">
    <property type="component" value="Unassembled WGS sequence"/>
</dbReference>
<reference evidence="2 3" key="1">
    <citation type="submission" date="2024-02" db="EMBL/GenBank/DDBJ databases">
        <title>New especies of Spiribacter isolated from saline water.</title>
        <authorList>
            <person name="Leon M.J."/>
            <person name="De La Haba R."/>
            <person name="Sanchez-Porro C."/>
            <person name="Ventosa A."/>
        </authorList>
    </citation>
    <scope>NUCLEOTIDE SEQUENCE [LARGE SCALE GENOMIC DNA]</scope>
    <source>
        <strain evidence="3">ag22IC6-390</strain>
    </source>
</reference>
<evidence type="ECO:0000259" key="1">
    <source>
        <dbReference type="Pfam" id="PF01593"/>
    </source>
</evidence>
<sequence>MSQENIETAILGGGLAGLSAAYHSKGEATVFEKASRPGGLACSEQTNGFVFDYAPHILFPETEYAADLVRELLGDNLNVQARKAYLYHLKYDLYSRFPFQSHLHGLPVDVIVDCLAGLMEVMRDPDRPQPTNYREWIYWRFGRGIAEHLMIPYSERVWTIDPRHMNFDWIDRRVPEPDIETVLRGALHDESSQSGATKEFWYPKDGGIEALPKALAARVEDLRLEQVVTGIDPITQTVSFSDGRSIHYEYLIYTLPLTALPQLMPSVPEPVRRAIDGLQFNRIDCVNIGINRPDMSPHHWLYFYEDDFIFHRISFPQNFSPATCPPGTSSVCCEVASSDHRPRRIHDHDQLIQAVIDGLCRAGIMRHDDEVLAADVLPIDPAYVIYDLDYHENVKTIHQWLLSQGIHPCGRFGDWEYYNMDHSMMSGKRAAEEIAAIEPVT</sequence>
<evidence type="ECO:0000313" key="3">
    <source>
        <dbReference type="Proteomes" id="UP001556709"/>
    </source>
</evidence>
<dbReference type="SUPFAM" id="SSF51905">
    <property type="entry name" value="FAD/NAD(P)-binding domain"/>
    <property type="match status" value="1"/>
</dbReference>
<dbReference type="PANTHER" id="PTHR21197">
    <property type="entry name" value="UDP-GALACTOPYRANOSE MUTASE"/>
    <property type="match status" value="1"/>
</dbReference>
<dbReference type="EMBL" id="JBAKFM010000003">
    <property type="protein sequence ID" value="MEX0469394.1"/>
    <property type="molecule type" value="Genomic_DNA"/>
</dbReference>
<evidence type="ECO:0000313" key="2">
    <source>
        <dbReference type="EMBL" id="MEX0469394.1"/>
    </source>
</evidence>
<dbReference type="Gene3D" id="3.50.50.60">
    <property type="entry name" value="FAD/NAD(P)-binding domain"/>
    <property type="match status" value="1"/>
</dbReference>
<dbReference type="Pfam" id="PF01593">
    <property type="entry name" value="Amino_oxidase"/>
    <property type="match status" value="1"/>
</dbReference>
<protein>
    <submittedName>
        <fullName evidence="2">FAD-dependent oxidoreductase</fullName>
    </submittedName>
</protein>
<dbReference type="RefSeq" id="WP_367959296.1">
    <property type="nucleotide sequence ID" value="NZ_JBAKFK010000003.1"/>
</dbReference>
<dbReference type="PANTHER" id="PTHR21197:SF0">
    <property type="entry name" value="UDP-GALACTOPYRANOSE MUTASE"/>
    <property type="match status" value="1"/>
</dbReference>
<organism evidence="2 3">
    <name type="scientific">Spiribacter pallidus</name>
    <dbReference type="NCBI Taxonomy" id="1987936"/>
    <lineage>
        <taxon>Bacteria</taxon>
        <taxon>Pseudomonadati</taxon>
        <taxon>Pseudomonadota</taxon>
        <taxon>Gammaproteobacteria</taxon>
        <taxon>Chromatiales</taxon>
        <taxon>Ectothiorhodospiraceae</taxon>
        <taxon>Spiribacter</taxon>
    </lineage>
</organism>
<accession>A0ABV3TCN8</accession>
<dbReference type="InterPro" id="IPR036188">
    <property type="entry name" value="FAD/NAD-bd_sf"/>
</dbReference>
<name>A0ABV3TCN8_9GAMM</name>
<keyword evidence="3" id="KW-1185">Reference proteome</keyword>